<dbReference type="Proteomes" id="UP000602510">
    <property type="component" value="Unassembled WGS sequence"/>
</dbReference>
<comment type="caution">
    <text evidence="1">The sequence shown here is derived from an EMBL/GenBank/DDBJ whole genome shotgun (WGS) entry which is preliminary data.</text>
</comment>
<keyword evidence="2" id="KW-1185">Reference proteome</keyword>
<dbReference type="InterPro" id="IPR019516">
    <property type="entry name" value="Glomulin/ALF4"/>
</dbReference>
<dbReference type="PANTHER" id="PTHR15430:SF1">
    <property type="entry name" value="GLOMULIN"/>
    <property type="match status" value="1"/>
</dbReference>
<gene>
    <name evidence="1" type="ORF">GN244_ATG14648</name>
</gene>
<evidence type="ECO:0000313" key="1">
    <source>
        <dbReference type="EMBL" id="KAF4033314.1"/>
    </source>
</evidence>
<reference evidence="1" key="1">
    <citation type="submission" date="2020-04" db="EMBL/GenBank/DDBJ databases">
        <title>Hybrid Assembly of Korean Phytophthora infestans isolates.</title>
        <authorList>
            <person name="Prokchorchik M."/>
            <person name="Lee Y."/>
            <person name="Seo J."/>
            <person name="Cho J.-H."/>
            <person name="Park Y.-E."/>
            <person name="Jang D.-C."/>
            <person name="Im J.-S."/>
            <person name="Choi J.-G."/>
            <person name="Park H.-J."/>
            <person name="Lee G.-B."/>
            <person name="Lee Y.-G."/>
            <person name="Hong S.-Y."/>
            <person name="Cho K."/>
            <person name="Sohn K.H."/>
        </authorList>
    </citation>
    <scope>NUCLEOTIDE SEQUENCE</scope>
    <source>
        <strain evidence="1">KR_1_A1</strain>
    </source>
</reference>
<dbReference type="Pfam" id="PF08568">
    <property type="entry name" value="Kinetochor_Ybp2"/>
    <property type="match status" value="1"/>
</dbReference>
<sequence length="528" mass="58771">MGKEQLLDALAGLQSAGSVEGIRAQFGVVHEALSDIRRKRWRFLEDTCSLVLRHVFGLASSDVDEAVDDEDSRKPSISTLEGLELCLEFIEPLIHATVSIVDALDDEQEAASQRGVLVAALLNLFARVPRASEAESRLVADALLCGVDIHAILATLRFREELIECRRALLPSYESDSEAESELDSDDDEGMLQETGEFESEDVLWITEHVAKTWGLSKYRYFLQTSGQEYAFAAWSYRGIGNFVHAMLTDEQYGAHALTAVVSPFSWLFHIAAYAHYMIHSEDHQERRRGLELLRVVVGLCPQGKLALNADRRCDTHSNVPESFRGQAASFRERDWMSPLIQVVTNAMVSFPEANDRSSALAVLKELVSKITLADRFYILRDLIVKCPYGNVAAVLVDFVRNDAVHAWSSSTTPQSPFQTTAICILLQDTLTQSAERDLVLHADLIASCLSLLRFLYIRDKDNSTGIRTKSIDGGVWDVLTRINKRLQLKIQESTSGHSNAGTHSIGNDFTHLMILEASLGSTLELCR</sequence>
<dbReference type="AlphaFoldDB" id="A0A833SX09"/>
<dbReference type="GO" id="GO:0005737">
    <property type="term" value="C:cytoplasm"/>
    <property type="evidence" value="ECO:0007669"/>
    <property type="project" value="TreeGrafter"/>
</dbReference>
<dbReference type="PANTHER" id="PTHR15430">
    <property type="entry name" value="GLOMULIN"/>
    <property type="match status" value="1"/>
</dbReference>
<protein>
    <submittedName>
        <fullName evidence="1">Uncharacterized protein</fullName>
    </submittedName>
</protein>
<proteinExistence type="predicted"/>
<dbReference type="InterPro" id="IPR013877">
    <property type="entry name" value="YAP-bd/ALF4/Glomulin"/>
</dbReference>
<dbReference type="EMBL" id="WSZM01000423">
    <property type="protein sequence ID" value="KAF4033314.1"/>
    <property type="molecule type" value="Genomic_DNA"/>
</dbReference>
<name>A0A833SX09_PHYIN</name>
<dbReference type="GO" id="GO:0055105">
    <property type="term" value="F:ubiquitin-protein transferase inhibitor activity"/>
    <property type="evidence" value="ECO:0007669"/>
    <property type="project" value="TreeGrafter"/>
</dbReference>
<accession>A0A833SX09</accession>
<evidence type="ECO:0000313" key="2">
    <source>
        <dbReference type="Proteomes" id="UP000602510"/>
    </source>
</evidence>
<organism evidence="1 2">
    <name type="scientific">Phytophthora infestans</name>
    <name type="common">Potato late blight agent</name>
    <name type="synonym">Botrytis infestans</name>
    <dbReference type="NCBI Taxonomy" id="4787"/>
    <lineage>
        <taxon>Eukaryota</taxon>
        <taxon>Sar</taxon>
        <taxon>Stramenopiles</taxon>
        <taxon>Oomycota</taxon>
        <taxon>Peronosporomycetes</taxon>
        <taxon>Peronosporales</taxon>
        <taxon>Peronosporaceae</taxon>
        <taxon>Phytophthora</taxon>
    </lineage>
</organism>